<keyword evidence="2" id="KW-1185">Reference proteome</keyword>
<name>A0AAD7R904_9TELE</name>
<comment type="caution">
    <text evidence="1">The sequence shown here is derived from an EMBL/GenBank/DDBJ whole genome shotgun (WGS) entry which is preliminary data.</text>
</comment>
<organism evidence="1 2">
    <name type="scientific">Aldrovandia affinis</name>
    <dbReference type="NCBI Taxonomy" id="143900"/>
    <lineage>
        <taxon>Eukaryota</taxon>
        <taxon>Metazoa</taxon>
        <taxon>Chordata</taxon>
        <taxon>Craniata</taxon>
        <taxon>Vertebrata</taxon>
        <taxon>Euteleostomi</taxon>
        <taxon>Actinopterygii</taxon>
        <taxon>Neopterygii</taxon>
        <taxon>Teleostei</taxon>
        <taxon>Notacanthiformes</taxon>
        <taxon>Halosauridae</taxon>
        <taxon>Aldrovandia</taxon>
    </lineage>
</organism>
<evidence type="ECO:0000313" key="1">
    <source>
        <dbReference type="EMBL" id="KAJ8372129.1"/>
    </source>
</evidence>
<proteinExistence type="predicted"/>
<dbReference type="EMBL" id="JAINUG010000415">
    <property type="protein sequence ID" value="KAJ8372129.1"/>
    <property type="molecule type" value="Genomic_DNA"/>
</dbReference>
<sequence>MALGASAVRCARSVRADGSAGAALNPLYCFLDQLAHKQSLDRVQRPPKGSCDPNLWWTVYSKKTPAL</sequence>
<gene>
    <name evidence="1" type="ORF">AAFF_G00294440</name>
</gene>
<dbReference type="AlphaFoldDB" id="A0AAD7R904"/>
<protein>
    <submittedName>
        <fullName evidence="1">Uncharacterized protein</fullName>
    </submittedName>
</protein>
<reference evidence="1" key="1">
    <citation type="journal article" date="2023" name="Science">
        <title>Genome structures resolve the early diversification of teleost fishes.</title>
        <authorList>
            <person name="Parey E."/>
            <person name="Louis A."/>
            <person name="Montfort J."/>
            <person name="Bouchez O."/>
            <person name="Roques C."/>
            <person name="Iampietro C."/>
            <person name="Lluch J."/>
            <person name="Castinel A."/>
            <person name="Donnadieu C."/>
            <person name="Desvignes T."/>
            <person name="Floi Bucao C."/>
            <person name="Jouanno E."/>
            <person name="Wen M."/>
            <person name="Mejri S."/>
            <person name="Dirks R."/>
            <person name="Jansen H."/>
            <person name="Henkel C."/>
            <person name="Chen W.J."/>
            <person name="Zahm M."/>
            <person name="Cabau C."/>
            <person name="Klopp C."/>
            <person name="Thompson A.W."/>
            <person name="Robinson-Rechavi M."/>
            <person name="Braasch I."/>
            <person name="Lecointre G."/>
            <person name="Bobe J."/>
            <person name="Postlethwait J.H."/>
            <person name="Berthelot C."/>
            <person name="Roest Crollius H."/>
            <person name="Guiguen Y."/>
        </authorList>
    </citation>
    <scope>NUCLEOTIDE SEQUENCE</scope>
    <source>
        <strain evidence="1">NC1722</strain>
    </source>
</reference>
<dbReference type="Proteomes" id="UP001221898">
    <property type="component" value="Unassembled WGS sequence"/>
</dbReference>
<evidence type="ECO:0000313" key="2">
    <source>
        <dbReference type="Proteomes" id="UP001221898"/>
    </source>
</evidence>
<accession>A0AAD7R904</accession>